<dbReference type="Gene3D" id="2.40.70.10">
    <property type="entry name" value="Acid Proteases"/>
    <property type="match status" value="1"/>
</dbReference>
<proteinExistence type="predicted"/>
<dbReference type="SUPFAM" id="SSF50630">
    <property type="entry name" value="Acid proteases"/>
    <property type="match status" value="1"/>
</dbReference>
<dbReference type="EMBL" id="BFEA01000437">
    <property type="protein sequence ID" value="GBG83390.1"/>
    <property type="molecule type" value="Genomic_DNA"/>
</dbReference>
<feature type="compositionally biased region" description="Basic and acidic residues" evidence="1">
    <location>
        <begin position="653"/>
        <end position="665"/>
    </location>
</feature>
<dbReference type="InterPro" id="IPR043128">
    <property type="entry name" value="Rev_trsase/Diguanyl_cyclase"/>
</dbReference>
<dbReference type="InterPro" id="IPR043502">
    <property type="entry name" value="DNA/RNA_pol_sf"/>
</dbReference>
<evidence type="ECO:0000256" key="1">
    <source>
        <dbReference type="SAM" id="MobiDB-lite"/>
    </source>
</evidence>
<protein>
    <recommendedName>
        <fullName evidence="4">Reverse transcriptase domain-containing protein</fullName>
    </recommendedName>
</protein>
<evidence type="ECO:0000313" key="2">
    <source>
        <dbReference type="EMBL" id="GBG83390.1"/>
    </source>
</evidence>
<dbReference type="Proteomes" id="UP000265515">
    <property type="component" value="Unassembled WGS sequence"/>
</dbReference>
<feature type="compositionally biased region" description="Acidic residues" evidence="1">
    <location>
        <begin position="552"/>
        <end position="577"/>
    </location>
</feature>
<dbReference type="SUPFAM" id="SSF56672">
    <property type="entry name" value="DNA/RNA polymerases"/>
    <property type="match status" value="1"/>
</dbReference>
<feature type="compositionally biased region" description="Basic and acidic residues" evidence="1">
    <location>
        <begin position="625"/>
        <end position="634"/>
    </location>
</feature>
<feature type="compositionally biased region" description="Acidic residues" evidence="1">
    <location>
        <begin position="584"/>
        <end position="624"/>
    </location>
</feature>
<comment type="caution">
    <text evidence="2">The sequence shown here is derived from an EMBL/GenBank/DDBJ whole genome shotgun (WGS) entry which is preliminary data.</text>
</comment>
<evidence type="ECO:0008006" key="4">
    <source>
        <dbReference type="Google" id="ProtNLM"/>
    </source>
</evidence>
<dbReference type="InterPro" id="IPR021109">
    <property type="entry name" value="Peptidase_aspartic_dom_sf"/>
</dbReference>
<feature type="region of interest" description="Disordered" evidence="1">
    <location>
        <begin position="545"/>
        <end position="690"/>
    </location>
</feature>
<accession>A0A388LM38</accession>
<keyword evidence="3" id="KW-1185">Reference proteome</keyword>
<dbReference type="Gene3D" id="3.30.70.270">
    <property type="match status" value="1"/>
</dbReference>
<dbReference type="AlphaFoldDB" id="A0A388LM38"/>
<evidence type="ECO:0000313" key="3">
    <source>
        <dbReference type="Proteomes" id="UP000265515"/>
    </source>
</evidence>
<gene>
    <name evidence="2" type="ORF">CBR_g37104</name>
</gene>
<reference evidence="2 3" key="1">
    <citation type="journal article" date="2018" name="Cell">
        <title>The Chara Genome: Secondary Complexity and Implications for Plant Terrestrialization.</title>
        <authorList>
            <person name="Nishiyama T."/>
            <person name="Sakayama H."/>
            <person name="Vries J.D."/>
            <person name="Buschmann H."/>
            <person name="Saint-Marcoux D."/>
            <person name="Ullrich K.K."/>
            <person name="Haas F.B."/>
            <person name="Vanderstraeten L."/>
            <person name="Becker D."/>
            <person name="Lang D."/>
            <person name="Vosolsobe S."/>
            <person name="Rombauts S."/>
            <person name="Wilhelmsson P.K.I."/>
            <person name="Janitza P."/>
            <person name="Kern R."/>
            <person name="Heyl A."/>
            <person name="Rumpler F."/>
            <person name="Villalobos L.I.A.C."/>
            <person name="Clay J.M."/>
            <person name="Skokan R."/>
            <person name="Toyoda A."/>
            <person name="Suzuki Y."/>
            <person name="Kagoshima H."/>
            <person name="Schijlen E."/>
            <person name="Tajeshwar N."/>
            <person name="Catarino B."/>
            <person name="Hetherington A.J."/>
            <person name="Saltykova A."/>
            <person name="Bonnot C."/>
            <person name="Breuninger H."/>
            <person name="Symeonidi A."/>
            <person name="Radhakrishnan G.V."/>
            <person name="Van Nieuwerburgh F."/>
            <person name="Deforce D."/>
            <person name="Chang C."/>
            <person name="Karol K.G."/>
            <person name="Hedrich R."/>
            <person name="Ulvskov P."/>
            <person name="Glockner G."/>
            <person name="Delwiche C.F."/>
            <person name="Petrasek J."/>
            <person name="Van de Peer Y."/>
            <person name="Friml J."/>
            <person name="Beilby M."/>
            <person name="Dolan L."/>
            <person name="Kohara Y."/>
            <person name="Sugano S."/>
            <person name="Fujiyama A."/>
            <person name="Delaux P.-M."/>
            <person name="Quint M."/>
            <person name="TheiBen G."/>
            <person name="Hagemann M."/>
            <person name="Harholt J."/>
            <person name="Dunand C."/>
            <person name="Zachgo S."/>
            <person name="Langdale J."/>
            <person name="Maumus F."/>
            <person name="Straeten D.V.D."/>
            <person name="Gould S.B."/>
            <person name="Rensing S.A."/>
        </authorList>
    </citation>
    <scope>NUCLEOTIDE SEQUENCE [LARGE SCALE GENOMIC DNA]</scope>
    <source>
        <strain evidence="2 3">S276</strain>
    </source>
</reference>
<organism evidence="2 3">
    <name type="scientific">Chara braunii</name>
    <name type="common">Braun's stonewort</name>
    <dbReference type="NCBI Taxonomy" id="69332"/>
    <lineage>
        <taxon>Eukaryota</taxon>
        <taxon>Viridiplantae</taxon>
        <taxon>Streptophyta</taxon>
        <taxon>Charophyceae</taxon>
        <taxon>Charales</taxon>
        <taxon>Characeae</taxon>
        <taxon>Chara</taxon>
    </lineage>
</organism>
<feature type="compositionally biased region" description="Pro residues" evidence="1">
    <location>
        <begin position="675"/>
        <end position="684"/>
    </location>
</feature>
<dbReference type="Gramene" id="GBG83390">
    <property type="protein sequence ID" value="GBG83390"/>
    <property type="gene ID" value="CBR_g37104"/>
</dbReference>
<sequence>MEEAAELIPLDQYVTLGYPGLGMIGNIRPAPEQREVAKWRPSPGEMESGGPTFVTGEIDVLNIVRALDHRIPFPIGHLHLISEQANERMLQHCKRNRKQFALARTANTKTKSPAQGENVADTSDPIQLGLIHKDDNFLRIKPIPWKSAECDIEIWGIPYNAIIDSGAAVLAISLRVVERAERKSVLIMLTEKYQLVSADEEKIKTVGRMTNVAIRLGKVHALEDVVVLDVNTYDVFFGLPALVALRANLDFKRRSIVLRNTGGKPYVVPMRLTLRTTANVTLRVSLMMAGTLRMITWNTSADGEQSPKDAYSTDEEDPLILEMRAMNVTFQNFVNKTRLTQGMINFCVIMYMNDILVYSETFHGHAQYIEWTLGALRDAGFKIALEKSEFFSRRNLVLGLHGDTWRITTGFKESRGGERGSCPHLTWTRDTESRTWIEYAELLIIQAWKTEVERDLLGFLFRSVRAGHRQQIVQELTIPFAQVVDDLPLDIISQCDKGPVPHVFSRTLTPYLQWWACLEELAGNNNPPSQQLYLDPRGIIDLTSFQPRTASEDEAITLEEEEDGEGGDEEEEEETSEEGSYSEYSEEEPGEEEEEEEEEEDQLEEEESEWETLGEEAERAEEDPEAVRKREEITAGKQQLEYASEADLLSADDPAKDLEPPKPEDGDQQGDGEADPPPPPPQPVPQFAHVPMRGIGLRPRFDVRVTCMSVEWLKIRDLPNDGMCL</sequence>
<dbReference type="CDD" id="cd00303">
    <property type="entry name" value="retropepsin_like"/>
    <property type="match status" value="1"/>
</dbReference>
<dbReference type="Pfam" id="PF08284">
    <property type="entry name" value="RVP_2"/>
    <property type="match status" value="1"/>
</dbReference>
<name>A0A388LM38_CHABU</name>